<keyword evidence="4" id="KW-1185">Reference proteome</keyword>
<dbReference type="PANTHER" id="PTHR43540">
    <property type="entry name" value="PEROXYUREIDOACRYLATE/UREIDOACRYLATE AMIDOHYDROLASE-RELATED"/>
    <property type="match status" value="1"/>
</dbReference>
<dbReference type="Pfam" id="PF00857">
    <property type="entry name" value="Isochorismatase"/>
    <property type="match status" value="1"/>
</dbReference>
<evidence type="ECO:0000313" key="4">
    <source>
        <dbReference type="Proteomes" id="UP001174209"/>
    </source>
</evidence>
<dbReference type="RefSeq" id="WP_301224733.1">
    <property type="nucleotide sequence ID" value="NZ_JAROCG010000001.1"/>
</dbReference>
<accession>A0ABT8JXP5</accession>
<feature type="domain" description="Isochorismatase-like" evidence="2">
    <location>
        <begin position="16"/>
        <end position="180"/>
    </location>
</feature>
<sequence length="195" mass="20943">MPRSDASAGSERGRVALLIIDMQNAFFEDEVLAGAQEALVGACNALIDAAQRGRAPVLVARTEHLPDRSTWTVSMLDDDQGFIFRGTHQADAVEGLRVGGLETVTKTRDSAFFGTDLAERLRGYGVERLVLAGVSTHNCVAHTGADAFAHDFRVSYVLDAIGSTNAQYAAAMLEILSVEYRQAVISRSEAEALLT</sequence>
<dbReference type="InterPro" id="IPR050272">
    <property type="entry name" value="Isochorismatase-like_hydrls"/>
</dbReference>
<dbReference type="Proteomes" id="UP001174209">
    <property type="component" value="Unassembled WGS sequence"/>
</dbReference>
<proteinExistence type="predicted"/>
<organism evidence="3 4">
    <name type="scientific">Arthrobacter burdickii</name>
    <dbReference type="NCBI Taxonomy" id="3035920"/>
    <lineage>
        <taxon>Bacteria</taxon>
        <taxon>Bacillati</taxon>
        <taxon>Actinomycetota</taxon>
        <taxon>Actinomycetes</taxon>
        <taxon>Micrococcales</taxon>
        <taxon>Micrococcaceae</taxon>
        <taxon>Arthrobacter</taxon>
    </lineage>
</organism>
<keyword evidence="1 3" id="KW-0378">Hydrolase</keyword>
<dbReference type="InterPro" id="IPR036380">
    <property type="entry name" value="Isochorismatase-like_sf"/>
</dbReference>
<dbReference type="CDD" id="cd00431">
    <property type="entry name" value="cysteine_hydrolases"/>
    <property type="match status" value="1"/>
</dbReference>
<comment type="caution">
    <text evidence="3">The sequence shown here is derived from an EMBL/GenBank/DDBJ whole genome shotgun (WGS) entry which is preliminary data.</text>
</comment>
<evidence type="ECO:0000313" key="3">
    <source>
        <dbReference type="EMBL" id="MDN4609935.1"/>
    </source>
</evidence>
<evidence type="ECO:0000256" key="1">
    <source>
        <dbReference type="ARBA" id="ARBA00022801"/>
    </source>
</evidence>
<evidence type="ECO:0000259" key="2">
    <source>
        <dbReference type="Pfam" id="PF00857"/>
    </source>
</evidence>
<dbReference type="InterPro" id="IPR000868">
    <property type="entry name" value="Isochorismatase-like_dom"/>
</dbReference>
<dbReference type="EC" id="3.-.-.-" evidence="3"/>
<dbReference type="PANTHER" id="PTHR43540:SF6">
    <property type="entry name" value="ISOCHORISMATASE-LIKE DOMAIN-CONTAINING PROTEIN"/>
    <property type="match status" value="1"/>
</dbReference>
<dbReference type="EMBL" id="JAROCG010000001">
    <property type="protein sequence ID" value="MDN4609935.1"/>
    <property type="molecule type" value="Genomic_DNA"/>
</dbReference>
<dbReference type="SUPFAM" id="SSF52499">
    <property type="entry name" value="Isochorismatase-like hydrolases"/>
    <property type="match status" value="1"/>
</dbReference>
<name>A0ABT8JXP5_9MICC</name>
<reference evidence="3" key="1">
    <citation type="submission" date="2023-06" db="EMBL/GenBank/DDBJ databases">
        <title>MT1 and MT2 Draft Genomes of Novel Species.</title>
        <authorList>
            <person name="Venkateswaran K."/>
        </authorList>
    </citation>
    <scope>NUCLEOTIDE SEQUENCE</scope>
    <source>
        <strain evidence="3">IIF3SC-B10</strain>
    </source>
</reference>
<dbReference type="GO" id="GO:0016787">
    <property type="term" value="F:hydrolase activity"/>
    <property type="evidence" value="ECO:0007669"/>
    <property type="project" value="UniProtKB-KW"/>
</dbReference>
<protein>
    <submittedName>
        <fullName evidence="3">Isochorismatase family cysteine hydrolase</fullName>
        <ecNumber evidence="3">3.-.-.-</ecNumber>
    </submittedName>
</protein>
<dbReference type="Gene3D" id="3.40.50.850">
    <property type="entry name" value="Isochorismatase-like"/>
    <property type="match status" value="1"/>
</dbReference>
<gene>
    <name evidence="3" type="ORF">P5G52_03560</name>
</gene>